<keyword evidence="9" id="KW-0998">Cell outer membrane</keyword>
<dbReference type="EMBL" id="UGYB01000001">
    <property type="protein sequence ID" value="SUI04045.1"/>
    <property type="molecule type" value="Genomic_DNA"/>
</dbReference>
<evidence type="ECO:0000256" key="7">
    <source>
        <dbReference type="ARBA" id="ARBA00022729"/>
    </source>
</evidence>
<evidence type="ECO:0000256" key="6">
    <source>
        <dbReference type="ARBA" id="ARBA00022692"/>
    </source>
</evidence>
<accession>A0A379XUX6</accession>
<keyword evidence="6" id="KW-0812">Transmembrane</keyword>
<keyword evidence="5" id="KW-1029">Fimbrium biogenesis</keyword>
<feature type="domain" description="PapC-like C-terminal" evidence="10">
    <location>
        <begin position="754"/>
        <end position="815"/>
    </location>
</feature>
<evidence type="ECO:0000256" key="9">
    <source>
        <dbReference type="ARBA" id="ARBA00023237"/>
    </source>
</evidence>
<dbReference type="RefSeq" id="WP_079776252.1">
    <property type="nucleotide sequence ID" value="NZ_DADWZK010000005.1"/>
</dbReference>
<dbReference type="SUPFAM" id="SSF141729">
    <property type="entry name" value="FimD N-terminal domain-like"/>
    <property type="match status" value="1"/>
</dbReference>
<name>A0A379XUX6_SALER</name>
<feature type="domain" description="PapC N-terminal" evidence="11">
    <location>
        <begin position="31"/>
        <end position="178"/>
    </location>
</feature>
<dbReference type="InterPro" id="IPR037224">
    <property type="entry name" value="PapC_N_sf"/>
</dbReference>
<dbReference type="GO" id="GO:0009297">
    <property type="term" value="P:pilus assembly"/>
    <property type="evidence" value="ECO:0007669"/>
    <property type="project" value="InterPro"/>
</dbReference>
<evidence type="ECO:0000256" key="3">
    <source>
        <dbReference type="ARBA" id="ARBA00022448"/>
    </source>
</evidence>
<dbReference type="Pfam" id="PF13953">
    <property type="entry name" value="PapC_C"/>
    <property type="match status" value="1"/>
</dbReference>
<evidence type="ECO:0000313" key="13">
    <source>
        <dbReference type="Proteomes" id="UP000254220"/>
    </source>
</evidence>
<evidence type="ECO:0000256" key="8">
    <source>
        <dbReference type="ARBA" id="ARBA00023136"/>
    </source>
</evidence>
<dbReference type="InterPro" id="IPR000015">
    <property type="entry name" value="Fimb_usher"/>
</dbReference>
<evidence type="ECO:0000256" key="4">
    <source>
        <dbReference type="ARBA" id="ARBA00022452"/>
    </source>
</evidence>
<reference evidence="12 13" key="1">
    <citation type="submission" date="2018-06" db="EMBL/GenBank/DDBJ databases">
        <authorList>
            <consortium name="Pathogen Informatics"/>
            <person name="Doyle S."/>
        </authorList>
    </citation>
    <scope>NUCLEOTIDE SEQUENCE [LARGE SCALE GENOMIC DNA]</scope>
    <source>
        <strain evidence="12 13">NCTC12420</strain>
    </source>
</reference>
<dbReference type="Gene3D" id="3.10.20.410">
    <property type="match status" value="1"/>
</dbReference>
<comment type="similarity">
    <text evidence="2">Belongs to the fimbrial export usher family.</text>
</comment>
<proteinExistence type="inferred from homology"/>
<keyword evidence="3" id="KW-0813">Transport</keyword>
<evidence type="ECO:0000256" key="5">
    <source>
        <dbReference type="ARBA" id="ARBA00022558"/>
    </source>
</evidence>
<organism evidence="12 13">
    <name type="scientific">Salmonella enterica subsp. indica</name>
    <dbReference type="NCBI Taxonomy" id="59207"/>
    <lineage>
        <taxon>Bacteria</taxon>
        <taxon>Pseudomonadati</taxon>
        <taxon>Pseudomonadota</taxon>
        <taxon>Gammaproteobacteria</taxon>
        <taxon>Enterobacterales</taxon>
        <taxon>Enterobacteriaceae</taxon>
        <taxon>Salmonella</taxon>
    </lineage>
</organism>
<dbReference type="Proteomes" id="UP000254220">
    <property type="component" value="Unassembled WGS sequence"/>
</dbReference>
<dbReference type="Gene3D" id="2.60.40.2070">
    <property type="match status" value="1"/>
</dbReference>
<keyword evidence="4" id="KW-1134">Transmembrane beta strand</keyword>
<sequence length="830" mass="91324">MSSFLTARQFALSSIPLMLLAVIYPVCAEDEFNLRILELGTPLENTSALQTFLQNNGLQPGKYLTVVKWDREIVDNRMVLYVLSEDKTALIPQFSKADLRSLGVNVDSIAAMKTLAEDVPVGDISHYIAEASYDFQPDTQTLYLRIPQIYRDAQASGAIPVKYWDDGVPAMWTSYYVSGTQQSGDYGSDISNWLSLNSGVNLGAWRLRNDSTWSDSEDWDAISTVLQRDIKFLKSQLEVGQTYTSGELFDSVQMTGVKLETDTSMLPNSLQGFAPVVRGIANSDAKVTIRQNGYTIYQSNVSTGPFEIRDLSQVTAGSDLEVTVEEADGSKHSFIQASSSVPILQREGALKYSLAGGKYRDSDGGEEPGFGQMTLAYGLPYGITAYGGALGASMYQSALLGIGADLQRFGSLSVDVTVARTAFNDGRDNSDGLSWRAQYAKDFPVTDTTVTLASYRYSTSGFYTFQEALDQRNDDDADDDDDSFYNYRQTNNRRSRLQLNVSQSLGGIGSFYVNGYQQDYWDLSDHERSLSVGFSSSWQDITWSVDYSMTKTPNSDEDQQIAFMVNIPLSRWLANSWATYNVNSSKNGNTVQQIGMGGTALEDNNLSYNLQQSYTDHDRDYGASMSARYRGTWGEVGTGYSYAKDNKQWNYSAQGTVVAHSHGVTLGQTVQDAFAIVHIDDGAKVKVENGQGIYTDYWGNALVPNLTNYRRNTIMVNSEARDDLEIDAPGIEVVPTKGAVVMANYLARQGQRVLLTLRYGDGVVPFGAILSMKEASAIVGDSGEVYVTGLQGSQPFIVQWGNSAAQRCEGSINLPDEALPAIYQTTIQCH</sequence>
<evidence type="ECO:0000256" key="1">
    <source>
        <dbReference type="ARBA" id="ARBA00004571"/>
    </source>
</evidence>
<dbReference type="PANTHER" id="PTHR30451">
    <property type="entry name" value="OUTER MEMBRANE USHER PROTEIN"/>
    <property type="match status" value="1"/>
</dbReference>
<dbReference type="GO" id="GO:0009279">
    <property type="term" value="C:cell outer membrane"/>
    <property type="evidence" value="ECO:0007669"/>
    <property type="project" value="UniProtKB-SubCell"/>
</dbReference>
<evidence type="ECO:0000256" key="2">
    <source>
        <dbReference type="ARBA" id="ARBA00008064"/>
    </source>
</evidence>
<dbReference type="GO" id="GO:0015473">
    <property type="term" value="F:fimbrial usher porin activity"/>
    <property type="evidence" value="ECO:0007669"/>
    <property type="project" value="InterPro"/>
</dbReference>
<dbReference type="InterPro" id="IPR025949">
    <property type="entry name" value="PapC-like_C"/>
</dbReference>
<evidence type="ECO:0000259" key="11">
    <source>
        <dbReference type="Pfam" id="PF13954"/>
    </source>
</evidence>
<protein>
    <submittedName>
        <fullName evidence="12">Type 1 fimbriae anchoring protein FimD</fullName>
    </submittedName>
</protein>
<dbReference type="PANTHER" id="PTHR30451:SF21">
    <property type="entry name" value="FIMBRIAL USHER DOMAIN-CONTAINING PROTEIN YDET-RELATED"/>
    <property type="match status" value="1"/>
</dbReference>
<evidence type="ECO:0000259" key="10">
    <source>
        <dbReference type="Pfam" id="PF13953"/>
    </source>
</evidence>
<dbReference type="Pfam" id="PF13954">
    <property type="entry name" value="PapC_N"/>
    <property type="match status" value="1"/>
</dbReference>
<dbReference type="InterPro" id="IPR025885">
    <property type="entry name" value="PapC_N"/>
</dbReference>
<dbReference type="InterPro" id="IPR043142">
    <property type="entry name" value="PapC-like_C_sf"/>
</dbReference>
<dbReference type="FunFam" id="2.60.40.3110:FF:000001">
    <property type="entry name" value="Putative fimbrial outer membrane usher"/>
    <property type="match status" value="1"/>
</dbReference>
<dbReference type="Pfam" id="PF00577">
    <property type="entry name" value="Usher"/>
    <property type="match status" value="1"/>
</dbReference>
<keyword evidence="8" id="KW-0472">Membrane</keyword>
<dbReference type="Gene3D" id="2.60.40.2610">
    <property type="entry name" value="Outer membrane usher protein FimD, plug domain"/>
    <property type="match status" value="1"/>
</dbReference>
<dbReference type="InterPro" id="IPR042186">
    <property type="entry name" value="FimD_plug_dom"/>
</dbReference>
<evidence type="ECO:0000313" key="12">
    <source>
        <dbReference type="EMBL" id="SUI04045.1"/>
    </source>
</evidence>
<dbReference type="Gene3D" id="2.60.40.3110">
    <property type="match status" value="1"/>
</dbReference>
<comment type="subcellular location">
    <subcellularLocation>
        <location evidence="1">Cell outer membrane</location>
        <topology evidence="1">Multi-pass membrane protein</topology>
    </subcellularLocation>
</comment>
<dbReference type="AlphaFoldDB" id="A0A379XUX6"/>
<gene>
    <name evidence="12" type="primary">fimD_2</name>
    <name evidence="12" type="ORF">NCTC12420_03880</name>
</gene>
<keyword evidence="7" id="KW-0732">Signal</keyword>